<evidence type="ECO:0000313" key="3">
    <source>
        <dbReference type="EMBL" id="KHQ54628.1"/>
    </source>
</evidence>
<comment type="caution">
    <text evidence="3">The sequence shown here is derived from an EMBL/GenBank/DDBJ whole genome shotgun (WGS) entry which is preliminary data.</text>
</comment>
<dbReference type="RefSeq" id="WP_043136902.1">
    <property type="nucleotide sequence ID" value="NZ_JSUQ01000002.1"/>
</dbReference>
<feature type="region of interest" description="Disordered" evidence="1">
    <location>
        <begin position="58"/>
        <end position="79"/>
    </location>
</feature>
<sequence>MLPDASGAEVSLDRLIALASLAENGTAGGLSQGLSGGLSGPHRGDGGDLFDLRPFQDGDDLRRIDPAASARSGRPQVRSRHEEVERSLLLVVDFRAPMLWGTRGRFRSVAAAEALALDGWRACLSGARVGAAILRDRTFEMLPPRPREAAMLRISGAFARAHAAALETPGKAHDSLAVMLDGVAARVAPGTVVLLATGLDDPGADFGPATAALTRKCPLDVLLVQDAVEIAPPRGRFAARIGARISRGRFGRSASPALLARHGIPARILRAADPVEAGMA</sequence>
<name>A0A0B3S6M7_9RHOB</name>
<gene>
    <name evidence="3" type="ORF">OA50_00462</name>
</gene>
<dbReference type="InterPro" id="IPR002881">
    <property type="entry name" value="DUF58"/>
</dbReference>
<dbReference type="PANTHER" id="PTHR33608:SF12">
    <property type="entry name" value="DUF58 DOMAIN-CONTAINING PROTEIN"/>
    <property type="match status" value="1"/>
</dbReference>
<evidence type="ECO:0000313" key="4">
    <source>
        <dbReference type="Proteomes" id="UP000030960"/>
    </source>
</evidence>
<dbReference type="OrthoDB" id="9776116at2"/>
<keyword evidence="4" id="KW-1185">Reference proteome</keyword>
<dbReference type="PANTHER" id="PTHR33608">
    <property type="entry name" value="BLL2464 PROTEIN"/>
    <property type="match status" value="1"/>
</dbReference>
<evidence type="ECO:0000256" key="1">
    <source>
        <dbReference type="SAM" id="MobiDB-lite"/>
    </source>
</evidence>
<dbReference type="Pfam" id="PF01882">
    <property type="entry name" value="DUF58"/>
    <property type="match status" value="1"/>
</dbReference>
<evidence type="ECO:0000259" key="2">
    <source>
        <dbReference type="Pfam" id="PF01882"/>
    </source>
</evidence>
<dbReference type="AlphaFoldDB" id="A0A0B3S6M7"/>
<protein>
    <recommendedName>
        <fullName evidence="2">DUF58 domain-containing protein</fullName>
    </recommendedName>
</protein>
<organism evidence="3 4">
    <name type="scientific">Mameliella alba</name>
    <dbReference type="NCBI Taxonomy" id="561184"/>
    <lineage>
        <taxon>Bacteria</taxon>
        <taxon>Pseudomonadati</taxon>
        <taxon>Pseudomonadota</taxon>
        <taxon>Alphaproteobacteria</taxon>
        <taxon>Rhodobacterales</taxon>
        <taxon>Roseobacteraceae</taxon>
        <taxon>Mameliella</taxon>
    </lineage>
</organism>
<proteinExistence type="predicted"/>
<reference evidence="3 4" key="1">
    <citation type="submission" date="2014-10" db="EMBL/GenBank/DDBJ databases">
        <title>Genome sequence of Ponticoccus sp. strain UMTAT08 isolated from clonal culture of toxic dinoflagellate Alexandrium tamiyavanichii.</title>
        <authorList>
            <person name="Gan H.Y."/>
            <person name="Muhd D.-D."/>
            <person name="Mohd Noor M.E."/>
            <person name="Yeong Y.S."/>
            <person name="Usup G."/>
        </authorList>
    </citation>
    <scope>NUCLEOTIDE SEQUENCE [LARGE SCALE GENOMIC DNA]</scope>
    <source>
        <strain evidence="3 4">UMTAT08</strain>
    </source>
</reference>
<dbReference type="STRING" id="561184.SAMN05216376_107284"/>
<feature type="domain" description="DUF58" evidence="2">
    <location>
        <begin position="51"/>
        <end position="207"/>
    </location>
</feature>
<dbReference type="EMBL" id="JSUQ01000002">
    <property type="protein sequence ID" value="KHQ54628.1"/>
    <property type="molecule type" value="Genomic_DNA"/>
</dbReference>
<accession>A0A0B3S6M7</accession>
<dbReference type="Proteomes" id="UP000030960">
    <property type="component" value="Unassembled WGS sequence"/>
</dbReference>